<dbReference type="EMBL" id="CP017599">
    <property type="protein sequence ID" value="AOW98745.1"/>
    <property type="molecule type" value="Genomic_DNA"/>
</dbReference>
<dbReference type="Proteomes" id="UP000177870">
    <property type="component" value="Chromosome"/>
</dbReference>
<dbReference type="Pfam" id="PF00975">
    <property type="entry name" value="Thioesterase"/>
    <property type="match status" value="1"/>
</dbReference>
<sequence length="62" mass="6830">MFCVDPVGGNVLCYAQLARYLGNNQPFYGLQSPGLFGESEPLTRIEDMASCYIEALQTIQPV</sequence>
<evidence type="ECO:0000259" key="1">
    <source>
        <dbReference type="Pfam" id="PF00975"/>
    </source>
</evidence>
<evidence type="ECO:0000313" key="2">
    <source>
        <dbReference type="EMBL" id="AOW98745.1"/>
    </source>
</evidence>
<dbReference type="SUPFAM" id="SSF53474">
    <property type="entry name" value="alpha/beta-Hydrolases"/>
    <property type="match status" value="1"/>
</dbReference>
<dbReference type="InterPro" id="IPR001031">
    <property type="entry name" value="Thioesterase"/>
</dbReference>
<protein>
    <recommendedName>
        <fullName evidence="1">Thioesterase domain-containing protein</fullName>
    </recommendedName>
</protein>
<name>A0A1D8TMW6_9CYAN</name>
<dbReference type="KEGG" id="mpro:BJP34_04140"/>
<dbReference type="STRING" id="1458985.BJP34_04140"/>
<dbReference type="OrthoDB" id="504230at2"/>
<dbReference type="InterPro" id="IPR029058">
    <property type="entry name" value="AB_hydrolase_fold"/>
</dbReference>
<dbReference type="Gene3D" id="3.40.50.1820">
    <property type="entry name" value="alpha/beta hydrolase"/>
    <property type="match status" value="1"/>
</dbReference>
<dbReference type="RefSeq" id="WP_070391252.1">
    <property type="nucleotide sequence ID" value="NZ_CP017599.1"/>
</dbReference>
<proteinExistence type="predicted"/>
<dbReference type="AlphaFoldDB" id="A0A1D8TMW6"/>
<organism evidence="2 3">
    <name type="scientific">Moorena producens PAL-8-15-08-1</name>
    <dbReference type="NCBI Taxonomy" id="1458985"/>
    <lineage>
        <taxon>Bacteria</taxon>
        <taxon>Bacillati</taxon>
        <taxon>Cyanobacteriota</taxon>
        <taxon>Cyanophyceae</taxon>
        <taxon>Coleofasciculales</taxon>
        <taxon>Coleofasciculaceae</taxon>
        <taxon>Moorena</taxon>
    </lineage>
</organism>
<evidence type="ECO:0000313" key="3">
    <source>
        <dbReference type="Proteomes" id="UP000177870"/>
    </source>
</evidence>
<accession>A0A1D8TMW6</accession>
<reference evidence="3" key="1">
    <citation type="submission" date="2016-10" db="EMBL/GenBank/DDBJ databases">
        <title>Comparative genomics uncovers the prolific and rare metabolic potential of the cyanobacterial genus Moorea.</title>
        <authorList>
            <person name="Leao T."/>
            <person name="Castelao G."/>
            <person name="Korobeynikov A."/>
            <person name="Monroe E.A."/>
            <person name="Podell S."/>
            <person name="Glukhov E."/>
            <person name="Allen E."/>
            <person name="Gerwick W.H."/>
            <person name="Gerwick L."/>
        </authorList>
    </citation>
    <scope>NUCLEOTIDE SEQUENCE [LARGE SCALE GENOMIC DNA]</scope>
    <source>
        <strain evidence="3">PAL-8-15-08-1</strain>
    </source>
</reference>
<feature type="domain" description="Thioesterase" evidence="1">
    <location>
        <begin position="2"/>
        <end position="61"/>
    </location>
</feature>
<gene>
    <name evidence="2" type="ORF">BJP34_04140</name>
</gene>